<dbReference type="Gene3D" id="2.60.40.10">
    <property type="entry name" value="Immunoglobulins"/>
    <property type="match status" value="1"/>
</dbReference>
<proteinExistence type="predicted"/>
<protein>
    <recommendedName>
        <fullName evidence="2">DUF1573 domain-containing protein</fullName>
    </recommendedName>
</protein>
<reference evidence="1" key="1">
    <citation type="submission" date="2019-08" db="EMBL/GenBank/DDBJ databases">
        <authorList>
            <person name="Kucharzyk K."/>
            <person name="Murdoch R.W."/>
            <person name="Higgins S."/>
            <person name="Loffler F."/>
        </authorList>
    </citation>
    <scope>NUCLEOTIDE SEQUENCE</scope>
</reference>
<dbReference type="AlphaFoldDB" id="A0A645GNT7"/>
<sequence>MYVDSQEKLNKANKLPNNMSYQCFLLDKDNKVLVIGNPILNPKIWDLYKQTVMEEDNTVLANVILTTVEVEHTEIELQNTKMHETSTATFILKNTGDAPLLIKDISTSCGCTIPEWDKKPINPGAKTEIKVKVTPDGMGYFRKTVTVFCNTKKGILPLTMKSTVKG</sequence>
<dbReference type="PANTHER" id="PTHR37833">
    <property type="entry name" value="LIPOPROTEIN-RELATED"/>
    <property type="match status" value="1"/>
</dbReference>
<gene>
    <name evidence="1" type="ORF">SDC9_175969</name>
</gene>
<dbReference type="EMBL" id="VSSQ01078856">
    <property type="protein sequence ID" value="MPN28527.1"/>
    <property type="molecule type" value="Genomic_DNA"/>
</dbReference>
<accession>A0A645GNT7</accession>
<dbReference type="InterPro" id="IPR011467">
    <property type="entry name" value="DUF1573"/>
</dbReference>
<name>A0A645GNT7_9ZZZZ</name>
<evidence type="ECO:0008006" key="2">
    <source>
        <dbReference type="Google" id="ProtNLM"/>
    </source>
</evidence>
<organism evidence="1">
    <name type="scientific">bioreactor metagenome</name>
    <dbReference type="NCBI Taxonomy" id="1076179"/>
    <lineage>
        <taxon>unclassified sequences</taxon>
        <taxon>metagenomes</taxon>
        <taxon>ecological metagenomes</taxon>
    </lineage>
</organism>
<comment type="caution">
    <text evidence="1">The sequence shown here is derived from an EMBL/GenBank/DDBJ whole genome shotgun (WGS) entry which is preliminary data.</text>
</comment>
<evidence type="ECO:0000313" key="1">
    <source>
        <dbReference type="EMBL" id="MPN28527.1"/>
    </source>
</evidence>
<dbReference type="InterPro" id="IPR013783">
    <property type="entry name" value="Ig-like_fold"/>
</dbReference>
<dbReference type="PANTHER" id="PTHR37833:SF1">
    <property type="entry name" value="SIGNAL PEPTIDE PROTEIN"/>
    <property type="match status" value="1"/>
</dbReference>
<dbReference type="Pfam" id="PF07610">
    <property type="entry name" value="DUF1573"/>
    <property type="match status" value="1"/>
</dbReference>